<name>A0A6J5YTW6_9ZZZZ</name>
<dbReference type="EMBL" id="CAEZYO010000002">
    <property type="protein sequence ID" value="CAB4721275.1"/>
    <property type="molecule type" value="Genomic_DNA"/>
</dbReference>
<gene>
    <name evidence="2" type="ORF">UFOPK2731_00145</name>
    <name evidence="3" type="ORF">UFOPK3161_00332</name>
    <name evidence="1" type="ORF">UFOPK3962_00209</name>
    <name evidence="4" type="ORF">UFOPK4427_00233</name>
</gene>
<dbReference type="EMBL" id="CAFABC010000004">
    <property type="protein sequence ID" value="CAB4817569.1"/>
    <property type="molecule type" value="Genomic_DNA"/>
</dbReference>
<evidence type="ECO:0000313" key="2">
    <source>
        <dbReference type="EMBL" id="CAB4721275.1"/>
    </source>
</evidence>
<evidence type="ECO:0000313" key="4">
    <source>
        <dbReference type="EMBL" id="CAB5136843.1"/>
    </source>
</evidence>
<sequence>MFNFGPGGSTTPTRKISRKLFSRIALIAASCAVIASLSSTFAANININSGPIEFGQGIAQTTACSGETPIVITPQASFINQESGGGFEFSSVKVSNIPDSCDGKDFIIKAWGASGDPLSLVGSCAYPGADDRALVYFDGSVVDDNSEVPPQILAIVTGAPWNVARFGAGSPAGFAATYRADNATGLSEVTGDSFTLKIHDFFYCSPTDGAEARSISRITIETAEGMSQLLSCADGGACTIGDTGPGGGYIFYIDEPDDFDWNYLEVAPTNFDGNGINFCTYKDGFPLTDSGPTDDNPASNPFATAIGTGFENTNKLVNNCDGGAGVQAANYTSPNGVDDWFLPSNDELELLLPLKTILGIDSSNYWSSSEMSKLVAPSQAAHTYGRQCWFGTGQVCGLGSMAGAYKVRPIRSF</sequence>
<accession>A0A6J5YTW6</accession>
<proteinExistence type="predicted"/>
<organism evidence="1">
    <name type="scientific">freshwater metagenome</name>
    <dbReference type="NCBI Taxonomy" id="449393"/>
    <lineage>
        <taxon>unclassified sequences</taxon>
        <taxon>metagenomes</taxon>
        <taxon>ecological metagenomes</taxon>
    </lineage>
</organism>
<evidence type="ECO:0000313" key="1">
    <source>
        <dbReference type="EMBL" id="CAB4331293.1"/>
    </source>
</evidence>
<dbReference type="EMBL" id="CAFBRY010000003">
    <property type="protein sequence ID" value="CAB5136843.1"/>
    <property type="molecule type" value="Genomic_DNA"/>
</dbReference>
<evidence type="ECO:0000313" key="3">
    <source>
        <dbReference type="EMBL" id="CAB4817569.1"/>
    </source>
</evidence>
<dbReference type="EMBL" id="CAESAH010000003">
    <property type="protein sequence ID" value="CAB4331293.1"/>
    <property type="molecule type" value="Genomic_DNA"/>
</dbReference>
<dbReference type="AlphaFoldDB" id="A0A6J5YTW6"/>
<reference evidence="1" key="1">
    <citation type="submission" date="2020-05" db="EMBL/GenBank/DDBJ databases">
        <authorList>
            <person name="Chiriac C."/>
            <person name="Salcher M."/>
            <person name="Ghai R."/>
            <person name="Kavagutti S V."/>
        </authorList>
    </citation>
    <scope>NUCLEOTIDE SEQUENCE</scope>
</reference>
<protein>
    <submittedName>
        <fullName evidence="1">Unannotated protein</fullName>
    </submittedName>
</protein>